<protein>
    <submittedName>
        <fullName evidence="1">Uncharacterized protein</fullName>
    </submittedName>
</protein>
<organism evidence="1 2">
    <name type="scientific">Nibea albiflora</name>
    <name type="common">Yellow drum</name>
    <name type="synonym">Corvina albiflora</name>
    <dbReference type="NCBI Taxonomy" id="240163"/>
    <lineage>
        <taxon>Eukaryota</taxon>
        <taxon>Metazoa</taxon>
        <taxon>Chordata</taxon>
        <taxon>Craniata</taxon>
        <taxon>Vertebrata</taxon>
        <taxon>Euteleostomi</taxon>
        <taxon>Actinopterygii</taxon>
        <taxon>Neopterygii</taxon>
        <taxon>Teleostei</taxon>
        <taxon>Neoteleostei</taxon>
        <taxon>Acanthomorphata</taxon>
        <taxon>Eupercaria</taxon>
        <taxon>Sciaenidae</taxon>
        <taxon>Nibea</taxon>
    </lineage>
</organism>
<comment type="caution">
    <text evidence="1">The sequence shown here is derived from an EMBL/GenBank/DDBJ whole genome shotgun (WGS) entry which is preliminary data.</text>
</comment>
<proteinExistence type="predicted"/>
<evidence type="ECO:0000313" key="2">
    <source>
        <dbReference type="Proteomes" id="UP000805704"/>
    </source>
</evidence>
<feature type="non-terminal residue" evidence="1">
    <location>
        <position position="231"/>
    </location>
</feature>
<accession>A0ACB7EFX8</accession>
<gene>
    <name evidence="1" type="ORF">GBF38_006685</name>
</gene>
<sequence length="231" mass="25733">LASSVSVLFTLCSSAIMSIEAAESGYTARLRFWHDTGSTPCQHSLKRLRAVKRYGRTTDTDTVHLITGQLITGYLITGHLITGQLITGYLITGHLITGHLITGQRGSAGGDRRFVHERKVAQWDFKLEQLQLFTCSLNPVDQVTCDQVTCDQVTCDQLTCDQAFWITGKKKRRFQVSRADVMPEPGSAASMDIMAEEIRMKRTLTEEAKKRKGESERARRENLGLTLAVAL</sequence>
<keyword evidence="2" id="KW-1185">Reference proteome</keyword>
<dbReference type="Proteomes" id="UP000805704">
    <property type="component" value="Chromosome 7"/>
</dbReference>
<feature type="non-terminal residue" evidence="1">
    <location>
        <position position="1"/>
    </location>
</feature>
<name>A0ACB7EFX8_NIBAL</name>
<evidence type="ECO:0000313" key="1">
    <source>
        <dbReference type="EMBL" id="KAG8001145.1"/>
    </source>
</evidence>
<reference evidence="1" key="1">
    <citation type="submission" date="2020-04" db="EMBL/GenBank/DDBJ databases">
        <title>A chromosome-scale assembly and high-density genetic map of the yellow drum (Nibea albiflora) genome.</title>
        <authorList>
            <person name="Xu D."/>
            <person name="Zhang W."/>
            <person name="Chen R."/>
            <person name="Tan P."/>
            <person name="Wang L."/>
            <person name="Song H."/>
            <person name="Tian L."/>
            <person name="Zhu Q."/>
            <person name="Wang B."/>
        </authorList>
    </citation>
    <scope>NUCLEOTIDE SEQUENCE</scope>
    <source>
        <strain evidence="1">ZJHYS-2018</strain>
    </source>
</reference>
<dbReference type="EMBL" id="CM024795">
    <property type="protein sequence ID" value="KAG8001145.1"/>
    <property type="molecule type" value="Genomic_DNA"/>
</dbReference>